<dbReference type="EMBL" id="JBHSRF010000083">
    <property type="protein sequence ID" value="MFC6086310.1"/>
    <property type="molecule type" value="Genomic_DNA"/>
</dbReference>
<accession>A0ABW1NT66</accession>
<dbReference type="Proteomes" id="UP001596137">
    <property type="component" value="Unassembled WGS sequence"/>
</dbReference>
<dbReference type="InterPro" id="IPR001387">
    <property type="entry name" value="Cro/C1-type_HTH"/>
</dbReference>
<dbReference type="SUPFAM" id="SSF47413">
    <property type="entry name" value="lambda repressor-like DNA-binding domains"/>
    <property type="match status" value="1"/>
</dbReference>
<gene>
    <name evidence="2" type="ORF">ACFP1K_34430</name>
</gene>
<organism evidence="2 3">
    <name type="scientific">Sphaerisporangium aureirubrum</name>
    <dbReference type="NCBI Taxonomy" id="1544736"/>
    <lineage>
        <taxon>Bacteria</taxon>
        <taxon>Bacillati</taxon>
        <taxon>Actinomycetota</taxon>
        <taxon>Actinomycetes</taxon>
        <taxon>Streptosporangiales</taxon>
        <taxon>Streptosporangiaceae</taxon>
        <taxon>Sphaerisporangium</taxon>
    </lineage>
</organism>
<evidence type="ECO:0000259" key="1">
    <source>
        <dbReference type="PROSITE" id="PS50943"/>
    </source>
</evidence>
<dbReference type="InterPro" id="IPR043917">
    <property type="entry name" value="DUF5753"/>
</dbReference>
<reference evidence="3" key="1">
    <citation type="journal article" date="2019" name="Int. J. Syst. Evol. Microbiol.">
        <title>The Global Catalogue of Microorganisms (GCM) 10K type strain sequencing project: providing services to taxonomists for standard genome sequencing and annotation.</title>
        <authorList>
            <consortium name="The Broad Institute Genomics Platform"/>
            <consortium name="The Broad Institute Genome Sequencing Center for Infectious Disease"/>
            <person name="Wu L."/>
            <person name="Ma J."/>
        </authorList>
    </citation>
    <scope>NUCLEOTIDE SEQUENCE [LARGE SCALE GENOMIC DNA]</scope>
    <source>
        <strain evidence="3">JCM 30346</strain>
    </source>
</reference>
<dbReference type="Gene3D" id="1.10.260.40">
    <property type="entry name" value="lambda repressor-like DNA-binding domains"/>
    <property type="match status" value="1"/>
</dbReference>
<name>A0ABW1NT66_9ACTN</name>
<proteinExistence type="predicted"/>
<protein>
    <submittedName>
        <fullName evidence="2">Helix-turn-helix domain-containing protein</fullName>
    </submittedName>
</protein>
<feature type="domain" description="HTH cro/C1-type" evidence="1">
    <location>
        <begin position="20"/>
        <end position="56"/>
    </location>
</feature>
<dbReference type="SMART" id="SM00530">
    <property type="entry name" value="HTH_XRE"/>
    <property type="match status" value="1"/>
</dbReference>
<keyword evidence="3" id="KW-1185">Reference proteome</keyword>
<dbReference type="Pfam" id="PF19054">
    <property type="entry name" value="DUF5753"/>
    <property type="match status" value="1"/>
</dbReference>
<evidence type="ECO:0000313" key="2">
    <source>
        <dbReference type="EMBL" id="MFC6086310.1"/>
    </source>
</evidence>
<dbReference type="InterPro" id="IPR010982">
    <property type="entry name" value="Lambda_DNA-bd_dom_sf"/>
</dbReference>
<dbReference type="PROSITE" id="PS50943">
    <property type="entry name" value="HTH_CROC1"/>
    <property type="match status" value="1"/>
</dbReference>
<comment type="caution">
    <text evidence="2">The sequence shown here is derived from an EMBL/GenBank/DDBJ whole genome shotgun (WGS) entry which is preliminary data.</text>
</comment>
<sequence length="273" mass="30649">MSSRELDPHESPRALFAFELKRHRNAAGLTQHGLAHRIGYSASLVAMVESLRRPPTEPFARLCDQAMGLDGAMARLYVATTWKNAPENFRPWLEEEQDATGLRSWEPTTVPGLLQTEAYAREMISKIPNITAEQIDERLTGRMQRQSILRRDDAPTISFLMDEGVLHRTIGAPGVMREQLGYLLEISRHPRVTLQIVPYETGAHCGLAGGFIVAERHGSPYIAFIEGQPDGRIMGEHMEIARLMLRYDAIRAEALPSKQSVRLIEEVVNARGE</sequence>
<evidence type="ECO:0000313" key="3">
    <source>
        <dbReference type="Proteomes" id="UP001596137"/>
    </source>
</evidence>
<dbReference type="Pfam" id="PF13560">
    <property type="entry name" value="HTH_31"/>
    <property type="match status" value="1"/>
</dbReference>
<dbReference type="RefSeq" id="WP_380761371.1">
    <property type="nucleotide sequence ID" value="NZ_JBHSRF010000083.1"/>
</dbReference>
<dbReference type="CDD" id="cd00093">
    <property type="entry name" value="HTH_XRE"/>
    <property type="match status" value="1"/>
</dbReference>